<sequence length="416" mass="45476">MSDFERTEVAVIGAGAVGVACALWLRRAGHEVTLIERETIASGTSYGNASTLADYGCLPIARPEIWGSIPTLLFSPASPFVINWSRLPRLSPWLMRFLGQCNATRFRANSEVLAQLLSSAYDDYQPLFDETPDATQLIQRRGCLYSYGEAKNLNAAHGDITLREQLGIQQQVLTAEEMIALEPAMDGHTAGGVLFPSSSHLDDPQVFVETLAAPLLNEGRMVQAEVVALTQRSEGLLLRYADGRTLLADRVVLAGGAWSAGLARQVGDRIPLDTERGYHVEFDLEQSPLTRPTCPVESAFYMTPLRGRLRAAGTVELGSLNDPANPARLRYIESRVRHILGLKEAVARSWLGFRPTLPDSLPVIGPSPREPRLIYAFGHQHIGLTLAGVTGRLVSECLAKSSPEWLKSCSAERFSL</sequence>
<dbReference type="PROSITE" id="PS51257">
    <property type="entry name" value="PROKAR_LIPOPROTEIN"/>
    <property type="match status" value="1"/>
</dbReference>
<evidence type="ECO:0000313" key="3">
    <source>
        <dbReference type="EMBL" id="TVU70757.1"/>
    </source>
</evidence>
<dbReference type="Pfam" id="PF01266">
    <property type="entry name" value="DAO"/>
    <property type="match status" value="1"/>
</dbReference>
<dbReference type="GO" id="GO:0016491">
    <property type="term" value="F:oxidoreductase activity"/>
    <property type="evidence" value="ECO:0007669"/>
    <property type="project" value="UniProtKB-KW"/>
</dbReference>
<evidence type="ECO:0000256" key="1">
    <source>
        <dbReference type="ARBA" id="ARBA00023002"/>
    </source>
</evidence>
<dbReference type="InterPro" id="IPR036188">
    <property type="entry name" value="FAD/NAD-bd_sf"/>
</dbReference>
<dbReference type="Gene3D" id="3.50.50.60">
    <property type="entry name" value="FAD/NAD(P)-binding domain"/>
    <property type="match status" value="2"/>
</dbReference>
<evidence type="ECO:0000259" key="2">
    <source>
        <dbReference type="Pfam" id="PF01266"/>
    </source>
</evidence>
<accession>A0A558HNS6</accession>
<dbReference type="SUPFAM" id="SSF54373">
    <property type="entry name" value="FAD-linked reductases, C-terminal domain"/>
    <property type="match status" value="1"/>
</dbReference>
<name>A0A558HNS6_9GAMM</name>
<reference evidence="3 4" key="1">
    <citation type="submission" date="2019-07" db="EMBL/GenBank/DDBJ databases">
        <title>Diversity of Bacteria from Kongsfjorden, Arctic.</title>
        <authorList>
            <person name="Yu Y."/>
        </authorList>
    </citation>
    <scope>NUCLEOTIDE SEQUENCE [LARGE SCALE GENOMIC DNA]</scope>
    <source>
        <strain evidence="3 4">SM1923</strain>
    </source>
</reference>
<proteinExistence type="predicted"/>
<organism evidence="3 4">
    <name type="scientific">Cobetia crustatorum</name>
    <dbReference type="NCBI Taxonomy" id="553385"/>
    <lineage>
        <taxon>Bacteria</taxon>
        <taxon>Pseudomonadati</taxon>
        <taxon>Pseudomonadota</taxon>
        <taxon>Gammaproteobacteria</taxon>
        <taxon>Oceanospirillales</taxon>
        <taxon>Halomonadaceae</taxon>
        <taxon>Cobetia</taxon>
    </lineage>
</organism>
<gene>
    <name evidence="3" type="ORF">FQP86_09125</name>
</gene>
<evidence type="ECO:0000313" key="4">
    <source>
        <dbReference type="Proteomes" id="UP000319941"/>
    </source>
</evidence>
<feature type="domain" description="FAD dependent oxidoreductase" evidence="2">
    <location>
        <begin position="9"/>
        <end position="396"/>
    </location>
</feature>
<dbReference type="InterPro" id="IPR006076">
    <property type="entry name" value="FAD-dep_OxRdtase"/>
</dbReference>
<dbReference type="PANTHER" id="PTHR13847:SF289">
    <property type="entry name" value="GLYCINE OXIDASE"/>
    <property type="match status" value="1"/>
</dbReference>
<dbReference type="GO" id="GO:0005737">
    <property type="term" value="C:cytoplasm"/>
    <property type="evidence" value="ECO:0007669"/>
    <property type="project" value="TreeGrafter"/>
</dbReference>
<dbReference type="AlphaFoldDB" id="A0A558HNS6"/>
<dbReference type="PANTHER" id="PTHR13847">
    <property type="entry name" value="SARCOSINE DEHYDROGENASE-RELATED"/>
    <property type="match status" value="1"/>
</dbReference>
<keyword evidence="1" id="KW-0560">Oxidoreductase</keyword>
<dbReference type="SUPFAM" id="SSF51905">
    <property type="entry name" value="FAD/NAD(P)-binding domain"/>
    <property type="match status" value="1"/>
</dbReference>
<dbReference type="RefSeq" id="WP_144727485.1">
    <property type="nucleotide sequence ID" value="NZ_CAWOWR010000107.1"/>
</dbReference>
<comment type="caution">
    <text evidence="3">The sequence shown here is derived from an EMBL/GenBank/DDBJ whole genome shotgun (WGS) entry which is preliminary data.</text>
</comment>
<dbReference type="Gene3D" id="3.30.9.10">
    <property type="entry name" value="D-Amino Acid Oxidase, subunit A, domain 2"/>
    <property type="match status" value="1"/>
</dbReference>
<dbReference type="EMBL" id="VNFH01000005">
    <property type="protein sequence ID" value="TVU70757.1"/>
    <property type="molecule type" value="Genomic_DNA"/>
</dbReference>
<protein>
    <submittedName>
        <fullName evidence="3">FAD-dependent oxidoreductase</fullName>
    </submittedName>
</protein>
<keyword evidence="4" id="KW-1185">Reference proteome</keyword>
<dbReference type="STRING" id="553385.GCA_000591415_02708"/>
<dbReference type="Proteomes" id="UP000319941">
    <property type="component" value="Unassembled WGS sequence"/>
</dbReference>
<dbReference type="OrthoDB" id="9805337at2"/>